<reference evidence="1" key="1">
    <citation type="submission" date="2024-03" db="EMBL/GenBank/DDBJ databases">
        <title>This phage originates from the Bacteriophage catalogue of the Bacteriophage Competence Centre, Department of Microbiology und Biotechnology, Max Rubner-Institut, Kiel, Germany.</title>
        <authorList>
            <person name="Sprotte S."/>
            <person name="Brinks E."/>
        </authorList>
    </citation>
    <scope>NUCLEOTIDE SEQUENCE</scope>
</reference>
<accession>A0AAU8BT07</accession>
<organism evidence="1">
    <name type="scientific">Escherichia phage PMBT16</name>
    <dbReference type="NCBI Taxonomy" id="3137282"/>
    <lineage>
        <taxon>Viruses</taxon>
    </lineage>
</organism>
<evidence type="ECO:0000313" key="1">
    <source>
        <dbReference type="EMBL" id="XCD29185.1"/>
    </source>
</evidence>
<protein>
    <submittedName>
        <fullName evidence="1">Uncharacterized protein</fullName>
    </submittedName>
</protein>
<sequence length="39" mass="4328">MGKDNLSGGTGGYLRRNCRSIKKFTWCMKRSSGKVCIMG</sequence>
<proteinExistence type="predicted"/>
<dbReference type="EMBL" id="PP554575">
    <property type="protein sequence ID" value="XCD29185.1"/>
    <property type="molecule type" value="Genomic_DNA"/>
</dbReference>
<name>A0AAU8BT07_9VIRU</name>